<feature type="compositionally biased region" description="Basic and acidic residues" evidence="5">
    <location>
        <begin position="52"/>
        <end position="65"/>
    </location>
</feature>
<feature type="region of interest" description="Disordered" evidence="5">
    <location>
        <begin position="17"/>
        <end position="306"/>
    </location>
</feature>
<feature type="domain" description="Phostensin/Taperin N-terminal" evidence="7">
    <location>
        <begin position="36"/>
        <end position="94"/>
    </location>
</feature>
<evidence type="ECO:0000256" key="4">
    <source>
        <dbReference type="ARBA" id="ARBA00023203"/>
    </source>
</evidence>
<sequence length="530" mass="59582">MSVSSLPEWKQLLLERKRREEEERERREKQEEEKFANMPAWKRGIIQRRKAKQDNLGDREKDRDVLSQVSVETIVPVHENPFIRTQSSWKKGKDAEVGNEPEAKEKEKDKSSPRSQDGESGRGRDIEMKIERFRDLSEGREKERGRDRNQGRERENSREGLEKDKSQWKESAKDAVREREFLKVRKDEEEKETDPPSSQSDEGQDWEGGKGVERRDSWRIGKPLSRIESLREKIRQRELERQKQREAQDAGGSEGADVNVSQTAGDRHDERGTEMEAEWEASAHMRKRLVEAEKGQEDEEAQTSVTAFDVTQEVSVLKTCPQLPVSVPHSQAVSGEEVTSGYATALKQSNQTITISPSILRSQSPDNTLKPSDCAPTPASSPCSPSPAQSPSVSPSPTPSPTLFSIRRGAGGVTGSPTGSTAALSTAPKTSTLPAQTTSTVAQPAKKKYPTAEEIEVIGGYQNLEKSCLVKNRGTQKRVSRNYMVQMPSFWMFIIGTKPQKDCESKLLVALCFEQGSLQMQEKMLDMILI</sequence>
<evidence type="ECO:0008006" key="10">
    <source>
        <dbReference type="Google" id="ProtNLM"/>
    </source>
</evidence>
<name>A0A8C4GIM5_DICLA</name>
<dbReference type="PANTHER" id="PTHR21685">
    <property type="entry name" value="TON-B BOX DOMAIN"/>
    <property type="match status" value="1"/>
</dbReference>
<proteinExistence type="predicted"/>
<keyword evidence="2" id="KW-0963">Cytoplasm</keyword>
<organism evidence="8 9">
    <name type="scientific">Dicentrarchus labrax</name>
    <name type="common">European seabass</name>
    <name type="synonym">Morone labrax</name>
    <dbReference type="NCBI Taxonomy" id="13489"/>
    <lineage>
        <taxon>Eukaryota</taxon>
        <taxon>Metazoa</taxon>
        <taxon>Chordata</taxon>
        <taxon>Craniata</taxon>
        <taxon>Vertebrata</taxon>
        <taxon>Euteleostomi</taxon>
        <taxon>Actinopterygii</taxon>
        <taxon>Neopterygii</taxon>
        <taxon>Teleostei</taxon>
        <taxon>Neoteleostei</taxon>
        <taxon>Acanthomorphata</taxon>
        <taxon>Eupercaria</taxon>
        <taxon>Moronidae</taxon>
        <taxon>Dicentrarchus</taxon>
    </lineage>
</organism>
<evidence type="ECO:0000313" key="9">
    <source>
        <dbReference type="Proteomes" id="UP000694389"/>
    </source>
</evidence>
<evidence type="ECO:0000256" key="2">
    <source>
        <dbReference type="ARBA" id="ARBA00022490"/>
    </source>
</evidence>
<keyword evidence="3" id="KW-0597">Phosphoprotein</keyword>
<feature type="compositionally biased region" description="Low complexity" evidence="5">
    <location>
        <begin position="371"/>
        <end position="393"/>
    </location>
</feature>
<dbReference type="PANTHER" id="PTHR21685:SF0">
    <property type="entry name" value="PHOSTENSIN"/>
    <property type="match status" value="1"/>
</dbReference>
<dbReference type="Proteomes" id="UP000694389">
    <property type="component" value="Unassembled WGS sequence"/>
</dbReference>
<evidence type="ECO:0000313" key="8">
    <source>
        <dbReference type="Ensembl" id="ENSDLAP00005011518.1"/>
    </source>
</evidence>
<dbReference type="Ensembl" id="ENSDLAT00005012614.2">
    <property type="protein sequence ID" value="ENSDLAP00005011518.1"/>
    <property type="gene ID" value="ENSDLAG00005005921.2"/>
</dbReference>
<feature type="compositionally biased region" description="Polar residues" evidence="5">
    <location>
        <begin position="354"/>
        <end position="370"/>
    </location>
</feature>
<dbReference type="Pfam" id="PF13914">
    <property type="entry name" value="Phostensin"/>
    <property type="match status" value="1"/>
</dbReference>
<feature type="compositionally biased region" description="Basic and acidic residues" evidence="5">
    <location>
        <begin position="265"/>
        <end position="274"/>
    </location>
</feature>
<dbReference type="InterPro" id="IPR025903">
    <property type="entry name" value="Phostensin/Taperin_N_dom"/>
</dbReference>
<dbReference type="GO" id="GO:0003779">
    <property type="term" value="F:actin binding"/>
    <property type="evidence" value="ECO:0007669"/>
    <property type="project" value="UniProtKB-KW"/>
</dbReference>
<keyword evidence="4" id="KW-0009">Actin-binding</keyword>
<evidence type="ECO:0000256" key="1">
    <source>
        <dbReference type="ARBA" id="ARBA00004496"/>
    </source>
</evidence>
<evidence type="ECO:0000259" key="6">
    <source>
        <dbReference type="Pfam" id="PF13914"/>
    </source>
</evidence>
<evidence type="ECO:0000256" key="3">
    <source>
        <dbReference type="ARBA" id="ARBA00022553"/>
    </source>
</evidence>
<feature type="compositionally biased region" description="Basic and acidic residues" evidence="5">
    <location>
        <begin position="17"/>
        <end position="35"/>
    </location>
</feature>
<feature type="compositionally biased region" description="Basic and acidic residues" evidence="5">
    <location>
        <begin position="91"/>
        <end position="188"/>
    </location>
</feature>
<feature type="region of interest" description="Disordered" evidence="5">
    <location>
        <begin position="354"/>
        <end position="447"/>
    </location>
</feature>
<reference evidence="8" key="2">
    <citation type="submission" date="2025-09" db="UniProtKB">
        <authorList>
            <consortium name="Ensembl"/>
        </authorList>
    </citation>
    <scope>IDENTIFICATION</scope>
</reference>
<dbReference type="GeneTree" id="ENSGT00940000170244"/>
<feature type="compositionally biased region" description="Basic and acidic residues" evidence="5">
    <location>
        <begin position="207"/>
        <end position="219"/>
    </location>
</feature>
<feature type="compositionally biased region" description="Basic and acidic residues" evidence="5">
    <location>
        <begin position="228"/>
        <end position="248"/>
    </location>
</feature>
<accession>A0A8C4GIM5</accession>
<dbReference type="InterPro" id="IPR025907">
    <property type="entry name" value="Phostensin/Taperin_PP1-bd_dom"/>
</dbReference>
<evidence type="ECO:0000256" key="5">
    <source>
        <dbReference type="SAM" id="MobiDB-lite"/>
    </source>
</evidence>
<protein>
    <recommendedName>
        <fullName evidence="10">Phostensin</fullName>
    </recommendedName>
</protein>
<dbReference type="GO" id="GO:0005737">
    <property type="term" value="C:cytoplasm"/>
    <property type="evidence" value="ECO:0007669"/>
    <property type="project" value="UniProtKB-SubCell"/>
</dbReference>
<dbReference type="InterPro" id="IPR026671">
    <property type="entry name" value="PPP1R18/Tprn"/>
</dbReference>
<dbReference type="GO" id="GO:0019902">
    <property type="term" value="F:phosphatase binding"/>
    <property type="evidence" value="ECO:0007669"/>
    <property type="project" value="InterPro"/>
</dbReference>
<reference evidence="8" key="1">
    <citation type="submission" date="2025-08" db="UniProtKB">
        <authorList>
            <consortium name="Ensembl"/>
        </authorList>
    </citation>
    <scope>IDENTIFICATION</scope>
</reference>
<dbReference type="AlphaFoldDB" id="A0A8C4GIM5"/>
<feature type="compositionally biased region" description="Polar residues" evidence="5">
    <location>
        <begin position="415"/>
        <end position="442"/>
    </location>
</feature>
<dbReference type="Pfam" id="PF13916">
    <property type="entry name" value="Phostensin_N"/>
    <property type="match status" value="1"/>
</dbReference>
<keyword evidence="9" id="KW-1185">Reference proteome</keyword>
<feature type="domain" description="Phostensin/Taperin PP1-binding" evidence="6">
    <location>
        <begin position="423"/>
        <end position="479"/>
    </location>
</feature>
<evidence type="ECO:0000259" key="7">
    <source>
        <dbReference type="Pfam" id="PF13916"/>
    </source>
</evidence>
<comment type="subcellular location">
    <subcellularLocation>
        <location evidence="1">Cytoplasm</location>
    </subcellularLocation>
</comment>